<gene>
    <name evidence="1" type="ORF">L1987_00950</name>
</gene>
<protein>
    <submittedName>
        <fullName evidence="1">Uncharacterized protein</fullName>
    </submittedName>
</protein>
<accession>A0ACB9K3J6</accession>
<comment type="caution">
    <text evidence="1">The sequence shown here is derived from an EMBL/GenBank/DDBJ whole genome shotgun (WGS) entry which is preliminary data.</text>
</comment>
<evidence type="ECO:0000313" key="1">
    <source>
        <dbReference type="EMBL" id="KAI3826890.1"/>
    </source>
</evidence>
<dbReference type="Proteomes" id="UP001056120">
    <property type="component" value="Linkage Group LG01"/>
</dbReference>
<organism evidence="1 2">
    <name type="scientific">Smallanthus sonchifolius</name>
    <dbReference type="NCBI Taxonomy" id="185202"/>
    <lineage>
        <taxon>Eukaryota</taxon>
        <taxon>Viridiplantae</taxon>
        <taxon>Streptophyta</taxon>
        <taxon>Embryophyta</taxon>
        <taxon>Tracheophyta</taxon>
        <taxon>Spermatophyta</taxon>
        <taxon>Magnoliopsida</taxon>
        <taxon>eudicotyledons</taxon>
        <taxon>Gunneridae</taxon>
        <taxon>Pentapetalae</taxon>
        <taxon>asterids</taxon>
        <taxon>campanulids</taxon>
        <taxon>Asterales</taxon>
        <taxon>Asteraceae</taxon>
        <taxon>Asteroideae</taxon>
        <taxon>Heliantheae alliance</taxon>
        <taxon>Millerieae</taxon>
        <taxon>Smallanthus</taxon>
    </lineage>
</organism>
<name>A0ACB9K3J6_9ASTR</name>
<proteinExistence type="predicted"/>
<reference evidence="2" key="1">
    <citation type="journal article" date="2022" name="Mol. Ecol. Resour.">
        <title>The genomes of chicory, endive, great burdock and yacon provide insights into Asteraceae palaeo-polyploidization history and plant inulin production.</title>
        <authorList>
            <person name="Fan W."/>
            <person name="Wang S."/>
            <person name="Wang H."/>
            <person name="Wang A."/>
            <person name="Jiang F."/>
            <person name="Liu H."/>
            <person name="Zhao H."/>
            <person name="Xu D."/>
            <person name="Zhang Y."/>
        </authorList>
    </citation>
    <scope>NUCLEOTIDE SEQUENCE [LARGE SCALE GENOMIC DNA]</scope>
    <source>
        <strain evidence="2">cv. Yunnan</strain>
    </source>
</reference>
<evidence type="ECO:0000313" key="2">
    <source>
        <dbReference type="Proteomes" id="UP001056120"/>
    </source>
</evidence>
<reference evidence="1 2" key="2">
    <citation type="journal article" date="2022" name="Mol. Ecol. Resour.">
        <title>The genomes of chicory, endive, great burdock and yacon provide insights into Asteraceae paleo-polyploidization history and plant inulin production.</title>
        <authorList>
            <person name="Fan W."/>
            <person name="Wang S."/>
            <person name="Wang H."/>
            <person name="Wang A."/>
            <person name="Jiang F."/>
            <person name="Liu H."/>
            <person name="Zhao H."/>
            <person name="Xu D."/>
            <person name="Zhang Y."/>
        </authorList>
    </citation>
    <scope>NUCLEOTIDE SEQUENCE [LARGE SCALE GENOMIC DNA]</scope>
    <source>
        <strain evidence="2">cv. Yunnan</strain>
        <tissue evidence="1">Leaves</tissue>
    </source>
</reference>
<keyword evidence="2" id="KW-1185">Reference proteome</keyword>
<sequence>MCPSKSAAGMHNIDQVLIIALSGSLVPVKRMEGTVWGGSVGDPDRDAWAVCLQGPDDDCVLGCRDYSWSREGEVVAGPGIMLWWVEWDFGFRRY</sequence>
<dbReference type="EMBL" id="CM042018">
    <property type="protein sequence ID" value="KAI3826890.1"/>
    <property type="molecule type" value="Genomic_DNA"/>
</dbReference>